<dbReference type="AlphaFoldDB" id="A0A0A9E1V9"/>
<feature type="compositionally biased region" description="Acidic residues" evidence="1">
    <location>
        <begin position="1"/>
        <end position="31"/>
    </location>
</feature>
<feature type="region of interest" description="Disordered" evidence="1">
    <location>
        <begin position="1"/>
        <end position="38"/>
    </location>
</feature>
<sequence>MEEDDCSEQFDDSNDESGEDDSSDEETQEDDGCGHVKQMDSTECKTYMEIDNAMLAGSTDLPSFEAAEYNTPGFLEREPREKSLVHVDIDIVNDDVRVFMAV</sequence>
<dbReference type="EMBL" id="GBRH01203121">
    <property type="protein sequence ID" value="JAD94774.1"/>
    <property type="molecule type" value="Transcribed_RNA"/>
</dbReference>
<accession>A0A0A9E1V9</accession>
<organism evidence="2">
    <name type="scientific">Arundo donax</name>
    <name type="common">Giant reed</name>
    <name type="synonym">Donax arundinaceus</name>
    <dbReference type="NCBI Taxonomy" id="35708"/>
    <lineage>
        <taxon>Eukaryota</taxon>
        <taxon>Viridiplantae</taxon>
        <taxon>Streptophyta</taxon>
        <taxon>Embryophyta</taxon>
        <taxon>Tracheophyta</taxon>
        <taxon>Spermatophyta</taxon>
        <taxon>Magnoliopsida</taxon>
        <taxon>Liliopsida</taxon>
        <taxon>Poales</taxon>
        <taxon>Poaceae</taxon>
        <taxon>PACMAD clade</taxon>
        <taxon>Arundinoideae</taxon>
        <taxon>Arundineae</taxon>
        <taxon>Arundo</taxon>
    </lineage>
</organism>
<evidence type="ECO:0000256" key="1">
    <source>
        <dbReference type="SAM" id="MobiDB-lite"/>
    </source>
</evidence>
<reference evidence="2" key="1">
    <citation type="submission" date="2014-09" db="EMBL/GenBank/DDBJ databases">
        <authorList>
            <person name="Magalhaes I.L.F."/>
            <person name="Oliveira U."/>
            <person name="Santos F.R."/>
            <person name="Vidigal T.H.D.A."/>
            <person name="Brescovit A.D."/>
            <person name="Santos A.J."/>
        </authorList>
    </citation>
    <scope>NUCLEOTIDE SEQUENCE</scope>
    <source>
        <tissue evidence="2">Shoot tissue taken approximately 20 cm above the soil surface</tissue>
    </source>
</reference>
<evidence type="ECO:0000313" key="2">
    <source>
        <dbReference type="EMBL" id="JAD94774.1"/>
    </source>
</evidence>
<proteinExistence type="predicted"/>
<name>A0A0A9E1V9_ARUDO</name>
<protein>
    <submittedName>
        <fullName evidence="2">Uncharacterized protein</fullName>
    </submittedName>
</protein>
<reference evidence="2" key="2">
    <citation type="journal article" date="2015" name="Data Brief">
        <title>Shoot transcriptome of the giant reed, Arundo donax.</title>
        <authorList>
            <person name="Barrero R.A."/>
            <person name="Guerrero F.D."/>
            <person name="Moolhuijzen P."/>
            <person name="Goolsby J.A."/>
            <person name="Tidwell J."/>
            <person name="Bellgard S.E."/>
            <person name="Bellgard M.I."/>
        </authorList>
    </citation>
    <scope>NUCLEOTIDE SEQUENCE</scope>
    <source>
        <tissue evidence="2">Shoot tissue taken approximately 20 cm above the soil surface</tissue>
    </source>
</reference>